<dbReference type="AlphaFoldDB" id="A0A4R4DZ81"/>
<dbReference type="EMBL" id="SKFG01000041">
    <property type="protein sequence ID" value="TCZ71454.1"/>
    <property type="molecule type" value="Genomic_DNA"/>
</dbReference>
<dbReference type="Proteomes" id="UP000295418">
    <property type="component" value="Unassembled WGS sequence"/>
</dbReference>
<protein>
    <submittedName>
        <fullName evidence="1">Uncharacterized protein</fullName>
    </submittedName>
</protein>
<sequence length="72" mass="8132">MYITLNVQSNIEIRSLLDLPKLKSLMENLNMKINKSQLARDSLHTQSLGPLTLKNIPKIPFLNALETATEVI</sequence>
<dbReference type="OrthoDB" id="3193769at2"/>
<evidence type="ECO:0000313" key="1">
    <source>
        <dbReference type="EMBL" id="TCZ71454.1"/>
    </source>
</evidence>
<keyword evidence="2" id="KW-1185">Reference proteome</keyword>
<organism evidence="1 2">
    <name type="scientific">Paenibacillus albiflavus</name>
    <dbReference type="NCBI Taxonomy" id="2545760"/>
    <lineage>
        <taxon>Bacteria</taxon>
        <taxon>Bacillati</taxon>
        <taxon>Bacillota</taxon>
        <taxon>Bacilli</taxon>
        <taxon>Bacillales</taxon>
        <taxon>Paenibacillaceae</taxon>
        <taxon>Paenibacillus</taxon>
    </lineage>
</organism>
<accession>A0A4R4DZ81</accession>
<name>A0A4R4DZ81_9BACL</name>
<reference evidence="1 2" key="1">
    <citation type="submission" date="2019-03" db="EMBL/GenBank/DDBJ databases">
        <authorList>
            <person name="Kim M.K.M."/>
        </authorList>
    </citation>
    <scope>NUCLEOTIDE SEQUENCE [LARGE SCALE GENOMIC DNA]</scope>
    <source>
        <strain evidence="1 2">18JY21-1</strain>
    </source>
</reference>
<comment type="caution">
    <text evidence="1">The sequence shown here is derived from an EMBL/GenBank/DDBJ whole genome shotgun (WGS) entry which is preliminary data.</text>
</comment>
<evidence type="ECO:0000313" key="2">
    <source>
        <dbReference type="Proteomes" id="UP000295418"/>
    </source>
</evidence>
<gene>
    <name evidence="1" type="ORF">E0485_22650</name>
</gene>
<proteinExistence type="predicted"/>